<comment type="caution">
    <text evidence="1">The sequence shown here is derived from an EMBL/GenBank/DDBJ whole genome shotgun (WGS) entry which is preliminary data.</text>
</comment>
<protein>
    <submittedName>
        <fullName evidence="1">Uncharacterized protein</fullName>
    </submittedName>
</protein>
<proteinExistence type="predicted"/>
<evidence type="ECO:0000313" key="1">
    <source>
        <dbReference type="EMBL" id="MBS5332125.1"/>
    </source>
</evidence>
<dbReference type="EMBL" id="JAGZGG010000011">
    <property type="protein sequence ID" value="MBS5332125.1"/>
    <property type="molecule type" value="Genomic_DNA"/>
</dbReference>
<gene>
    <name evidence="1" type="ORF">KHY36_06285</name>
</gene>
<accession>A0A943D8N0</accession>
<dbReference type="Proteomes" id="UP000759273">
    <property type="component" value="Unassembled WGS sequence"/>
</dbReference>
<reference evidence="1" key="1">
    <citation type="submission" date="2021-02" db="EMBL/GenBank/DDBJ databases">
        <title>Infant gut strain persistence is associated with maternal origin, phylogeny, and functional potential including surface adhesion and iron acquisition.</title>
        <authorList>
            <person name="Lou Y.C."/>
        </authorList>
    </citation>
    <scope>NUCLEOTIDE SEQUENCE</scope>
    <source>
        <strain evidence="1">L3_101_000M1_dasL3_101_000M1_concoct_87</strain>
    </source>
</reference>
<organism evidence="1 2">
    <name type="scientific">Subdoligranulum variabile</name>
    <dbReference type="NCBI Taxonomy" id="214851"/>
    <lineage>
        <taxon>Bacteria</taxon>
        <taxon>Bacillati</taxon>
        <taxon>Bacillota</taxon>
        <taxon>Clostridia</taxon>
        <taxon>Eubacteriales</taxon>
        <taxon>Oscillospiraceae</taxon>
        <taxon>Subdoligranulum</taxon>
    </lineage>
</organism>
<sequence length="52" mass="5940">MSLGKPMKKPEELLEWGGTKKDSTLPAFSRHMMQVSKINLTISMTLNRYSRA</sequence>
<evidence type="ECO:0000313" key="2">
    <source>
        <dbReference type="Proteomes" id="UP000759273"/>
    </source>
</evidence>
<name>A0A943D8N0_9FIRM</name>
<dbReference type="AlphaFoldDB" id="A0A943D8N0"/>